<dbReference type="EMBL" id="JAEAOA010002358">
    <property type="protein sequence ID" value="KAK3603883.1"/>
    <property type="molecule type" value="Genomic_DNA"/>
</dbReference>
<reference evidence="3" key="2">
    <citation type="journal article" date="2021" name="Genome Biol. Evol.">
        <title>Developing a high-quality reference genome for a parasitic bivalve with doubly uniparental inheritance (Bivalvia: Unionida).</title>
        <authorList>
            <person name="Smith C.H."/>
        </authorList>
    </citation>
    <scope>NUCLEOTIDE SEQUENCE</scope>
    <source>
        <strain evidence="3">CHS0354</strain>
        <tissue evidence="3">Mantle</tissue>
    </source>
</reference>
<dbReference type="AlphaFoldDB" id="A0AAE0W6G1"/>
<accession>A0AAE0W6G1</accession>
<dbReference type="Pfam" id="PF22494">
    <property type="entry name" value="choice_anch_I"/>
    <property type="match status" value="1"/>
</dbReference>
<dbReference type="PANTHER" id="PTHR46928">
    <property type="entry name" value="MESENCHYME-SPECIFIC CELL SURFACE GLYCOPROTEIN"/>
    <property type="match status" value="1"/>
</dbReference>
<dbReference type="NCBIfam" id="NF038117">
    <property type="entry name" value="choice_anch_I"/>
    <property type="match status" value="1"/>
</dbReference>
<feature type="chain" id="PRO_5042103530" description="Choice-of-anchor I domain-containing protein" evidence="1">
    <location>
        <begin position="23"/>
        <end position="578"/>
    </location>
</feature>
<reference evidence="3" key="3">
    <citation type="submission" date="2023-05" db="EMBL/GenBank/DDBJ databases">
        <authorList>
            <person name="Smith C.H."/>
        </authorList>
    </citation>
    <scope>NUCLEOTIDE SEQUENCE</scope>
    <source>
        <strain evidence="3">CHS0354</strain>
        <tissue evidence="3">Mantle</tissue>
    </source>
</reference>
<dbReference type="PANTHER" id="PTHR46928:SF1">
    <property type="entry name" value="MESENCHYME-SPECIFIC CELL SURFACE GLYCOPROTEIN"/>
    <property type="match status" value="1"/>
</dbReference>
<reference evidence="3" key="1">
    <citation type="journal article" date="2021" name="Genome Biol. Evol.">
        <title>A High-Quality Reference Genome for a Parasitic Bivalve with Doubly Uniparental Inheritance (Bivalvia: Unionida).</title>
        <authorList>
            <person name="Smith C.H."/>
        </authorList>
    </citation>
    <scope>NUCLEOTIDE SEQUENCE</scope>
    <source>
        <strain evidence="3">CHS0354</strain>
    </source>
</reference>
<dbReference type="InterPro" id="IPR055188">
    <property type="entry name" value="Choice_anch_I"/>
</dbReference>
<dbReference type="SUPFAM" id="SSF63825">
    <property type="entry name" value="YWTD domain"/>
    <property type="match status" value="1"/>
</dbReference>
<protein>
    <recommendedName>
        <fullName evidence="2">Choice-of-anchor I domain-containing protein</fullName>
    </recommendedName>
</protein>
<gene>
    <name evidence="3" type="ORF">CHS0354_042890</name>
</gene>
<comment type="caution">
    <text evidence="3">The sequence shown here is derived from an EMBL/GenBank/DDBJ whole genome shotgun (WGS) entry which is preliminary data.</text>
</comment>
<sequence>MKSSGLRCTIAILSFLLQISASVKVSLEKLTTLYVPHSFEGTRRYGLSSGAVARAVFDPEAKLLFAVGSKNIIIVDTSDPRNLTNTRYLPLTGVDITDVAYCGGYIFVAVNNKSDPGKGRVVVYQAYNRGSSSITEVHKIVVGDRPEMLLPTSDCRKVVITIEAEAYQNKTGLVIDPEGGVGILKFDTANISGTYTFRKLDFKHFNDKVDELATRGVRHVFRENNNPFSNDVEPEHVTFNTEETKAYISLQENNAIAEVDLVSETITAIHGLGFKDWSKFKMDASDKDADVHLKTWPIFGMYQPDAVKYTEIGNIGYLITANEGDAKEYKNWSEESRMAELELSDIFESNATRREELRQITQLGRLKVTKIEGKNLTTGKYDKLYTYGGRSFSIWRADTMEQVYDSGGDFEYFTFLTNGFLFNSNVDDGRKLCASFDSRSDDKGPEPESLELGYIDDTLVIFIGNERPGSLMIYTVDRTKSLPQPVYQGMYADVPSEFAKTWGELYAERKVTNLDPEDLVFVPASKSPTGQPLLIVIGANSGTITTYNVLHQKHSDPDPLPGENQEGLGYLLWMLCTM</sequence>
<proteinExistence type="predicted"/>
<evidence type="ECO:0000313" key="4">
    <source>
        <dbReference type="Proteomes" id="UP001195483"/>
    </source>
</evidence>
<dbReference type="InterPro" id="IPR052956">
    <property type="entry name" value="Mesenchyme-surface_protein"/>
</dbReference>
<evidence type="ECO:0000313" key="3">
    <source>
        <dbReference type="EMBL" id="KAK3603883.1"/>
    </source>
</evidence>
<evidence type="ECO:0000256" key="1">
    <source>
        <dbReference type="SAM" id="SignalP"/>
    </source>
</evidence>
<feature type="signal peptide" evidence="1">
    <location>
        <begin position="1"/>
        <end position="22"/>
    </location>
</feature>
<organism evidence="3 4">
    <name type="scientific">Potamilus streckersoni</name>
    <dbReference type="NCBI Taxonomy" id="2493646"/>
    <lineage>
        <taxon>Eukaryota</taxon>
        <taxon>Metazoa</taxon>
        <taxon>Spiralia</taxon>
        <taxon>Lophotrochozoa</taxon>
        <taxon>Mollusca</taxon>
        <taxon>Bivalvia</taxon>
        <taxon>Autobranchia</taxon>
        <taxon>Heteroconchia</taxon>
        <taxon>Palaeoheterodonta</taxon>
        <taxon>Unionida</taxon>
        <taxon>Unionoidea</taxon>
        <taxon>Unionidae</taxon>
        <taxon>Ambleminae</taxon>
        <taxon>Lampsilini</taxon>
        <taxon>Potamilus</taxon>
    </lineage>
</organism>
<dbReference type="Proteomes" id="UP001195483">
    <property type="component" value="Unassembled WGS sequence"/>
</dbReference>
<evidence type="ECO:0000259" key="2">
    <source>
        <dbReference type="Pfam" id="PF22494"/>
    </source>
</evidence>
<keyword evidence="1" id="KW-0732">Signal</keyword>
<feature type="domain" description="Choice-of-anchor I" evidence="2">
    <location>
        <begin position="54"/>
        <end position="548"/>
    </location>
</feature>
<name>A0AAE0W6G1_9BIVA</name>
<keyword evidence="4" id="KW-1185">Reference proteome</keyword>